<dbReference type="AlphaFoldDB" id="A0A5B8VCS2"/>
<keyword evidence="3" id="KW-1185">Reference proteome</keyword>
<organism evidence="2 3">
    <name type="scientific">Panacibacter ginsenosidivorans</name>
    <dbReference type="NCBI Taxonomy" id="1813871"/>
    <lineage>
        <taxon>Bacteria</taxon>
        <taxon>Pseudomonadati</taxon>
        <taxon>Bacteroidota</taxon>
        <taxon>Chitinophagia</taxon>
        <taxon>Chitinophagales</taxon>
        <taxon>Chitinophagaceae</taxon>
        <taxon>Panacibacter</taxon>
    </lineage>
</organism>
<protein>
    <submittedName>
        <fullName evidence="2">Uncharacterized protein</fullName>
    </submittedName>
</protein>
<proteinExistence type="predicted"/>
<evidence type="ECO:0000313" key="3">
    <source>
        <dbReference type="Proteomes" id="UP000321533"/>
    </source>
</evidence>
<dbReference type="EMBL" id="CP042435">
    <property type="protein sequence ID" value="QEC69270.1"/>
    <property type="molecule type" value="Genomic_DNA"/>
</dbReference>
<dbReference type="Proteomes" id="UP000321533">
    <property type="component" value="Chromosome"/>
</dbReference>
<gene>
    <name evidence="2" type="ORF">FRZ67_18865</name>
</gene>
<evidence type="ECO:0000313" key="2">
    <source>
        <dbReference type="EMBL" id="QEC69270.1"/>
    </source>
</evidence>
<dbReference type="KEGG" id="pgin:FRZ67_18865"/>
<accession>A0A5B8VCS2</accession>
<feature type="region of interest" description="Disordered" evidence="1">
    <location>
        <begin position="441"/>
        <end position="506"/>
    </location>
</feature>
<dbReference type="OrthoDB" id="665845at2"/>
<dbReference type="RefSeq" id="WP_147192146.1">
    <property type="nucleotide sequence ID" value="NZ_CP042435.1"/>
</dbReference>
<name>A0A5B8VCS2_9BACT</name>
<reference evidence="2 3" key="1">
    <citation type="journal article" date="2016" name="Int. J. Syst. Evol. Microbiol.">
        <title>Panacibacter ginsenosidivorans gen. nov., sp. nov., with ginsenoside converting activity isolated from soil of a ginseng field.</title>
        <authorList>
            <person name="Siddiqi M.Z."/>
            <person name="Muhammad Shafi S."/>
            <person name="Choi K.D."/>
            <person name="Im W.T."/>
        </authorList>
    </citation>
    <scope>NUCLEOTIDE SEQUENCE [LARGE SCALE GENOMIC DNA]</scope>
    <source>
        <strain evidence="2 3">Gsoil1550</strain>
    </source>
</reference>
<feature type="compositionally biased region" description="Basic and acidic residues" evidence="1">
    <location>
        <begin position="458"/>
        <end position="477"/>
    </location>
</feature>
<evidence type="ECO:0000256" key="1">
    <source>
        <dbReference type="SAM" id="MobiDB-lite"/>
    </source>
</evidence>
<sequence>MKNVDDDADALKRDWNYEVRSMMLFSENAPQELKSYLTEQRTAGFEYVAYCSNTAVLGKDDLAFFKTGFDVAEYCHENTTDRDFYASMSVDSFELELNRWLQIKDDAGSLVLLTEAKMAQADWFYQKATDYERFDAGDKEVAEIKYLLGIVKDTAGIIEAKRLWNEHVPTNTVRMPEFLNIKNVVMTEKELSLFEKQLMKIGLKEAFTPELIGKLKSGAPSIEHPFKKSYDGDEASATLHIKKSETSDQYFFNKYDLSVRKDGQAAEMKQTFHLNNFKRKPDDEHAAKFYTTFTFKEAFNYLSGRPVWKTFNNANDQHYTAWTVANLKNIQQNGSPEQKQYNQNYPFDLEKVLGGYSIRELAHDGYKSRLMESLQRGNLQLATFIGDNGKEQKLFISPNIPLNALRVYDANKQPVPTETLVEKGYIGKEFAEKLKENVEQIRQRNGSETRQQQGPAQENRREEKSVAKEEKEGETAGKAHKQRQTNKQVQKQEGDTKKPRQKHKIQ</sequence>